<dbReference type="PANTHER" id="PTHR24321:SF8">
    <property type="entry name" value="ESTRADIOL 17-BETA-DEHYDROGENASE 8-RELATED"/>
    <property type="match status" value="1"/>
</dbReference>
<dbReference type="Pfam" id="PF13561">
    <property type="entry name" value="adh_short_C2"/>
    <property type="match status" value="1"/>
</dbReference>
<dbReference type="SUPFAM" id="SSF51735">
    <property type="entry name" value="NAD(P)-binding Rossmann-fold domains"/>
    <property type="match status" value="1"/>
</dbReference>
<dbReference type="PROSITE" id="PS00061">
    <property type="entry name" value="ADH_SHORT"/>
    <property type="match status" value="1"/>
</dbReference>
<name>A0A1M7I8C7_9BACT</name>
<dbReference type="FunFam" id="3.40.50.720:FF:000173">
    <property type="entry name" value="3-oxoacyl-[acyl-carrier protein] reductase"/>
    <property type="match status" value="1"/>
</dbReference>
<dbReference type="PANTHER" id="PTHR24321">
    <property type="entry name" value="DEHYDROGENASES, SHORT CHAIN"/>
    <property type="match status" value="1"/>
</dbReference>
<dbReference type="InterPro" id="IPR020904">
    <property type="entry name" value="Sc_DH/Rdtase_CS"/>
</dbReference>
<dbReference type="Gene3D" id="3.40.50.720">
    <property type="entry name" value="NAD(P)-binding Rossmann-like Domain"/>
    <property type="match status" value="1"/>
</dbReference>
<proteinExistence type="inferred from homology"/>
<sequence>MKTGFKDRVAVITGAADGIGKAIARRLADQGARVVLWDIKTDQLITLEKDWKRSGLKVKVAQVDISDETAVERAFRETVEELGQLDILVNSAGIVGPTQTKITDYPTDAFDEIYRVNLRGSFLTCKYALKWMEKGGYGRILLIASIAGKEGNPNMVGYSSTKAGVIGLVKGLGKEYATSGITVNGLAPAVIRTPMNEDTAPEQLAYMASKIPMQRLGTVEEAASIATWIVSEEASFNTGFIFDLSGGRATY</sequence>
<dbReference type="Proteomes" id="UP000184513">
    <property type="component" value="Unassembled WGS sequence"/>
</dbReference>
<evidence type="ECO:0000256" key="1">
    <source>
        <dbReference type="ARBA" id="ARBA00006484"/>
    </source>
</evidence>
<dbReference type="STRING" id="388280.SAMN04488057_101231"/>
<dbReference type="InterPro" id="IPR036291">
    <property type="entry name" value="NAD(P)-bd_dom_sf"/>
</dbReference>
<accession>A0A1M7I8C7</accession>
<dbReference type="PRINTS" id="PR00080">
    <property type="entry name" value="SDRFAMILY"/>
</dbReference>
<keyword evidence="2" id="KW-0560">Oxidoreductase</keyword>
<dbReference type="OrthoDB" id="9788235at2"/>
<dbReference type="EMBL" id="FRCY01000001">
    <property type="protein sequence ID" value="SHM36783.1"/>
    <property type="molecule type" value="Genomic_DNA"/>
</dbReference>
<dbReference type="AlphaFoldDB" id="A0A1M7I8C7"/>
<evidence type="ECO:0000256" key="2">
    <source>
        <dbReference type="ARBA" id="ARBA00023002"/>
    </source>
</evidence>
<protein>
    <submittedName>
        <fullName evidence="3">3-oxoacyl-[acyl-carrier protein] reductase</fullName>
    </submittedName>
</protein>
<evidence type="ECO:0000313" key="4">
    <source>
        <dbReference type="Proteomes" id="UP000184513"/>
    </source>
</evidence>
<dbReference type="InterPro" id="IPR002347">
    <property type="entry name" value="SDR_fam"/>
</dbReference>
<keyword evidence="4" id="KW-1185">Reference proteome</keyword>
<dbReference type="RefSeq" id="WP_073090427.1">
    <property type="nucleotide sequence ID" value="NZ_FRCY01000001.1"/>
</dbReference>
<gene>
    <name evidence="3" type="ORF">SAMN04488057_101231</name>
</gene>
<dbReference type="PRINTS" id="PR00081">
    <property type="entry name" value="GDHRDH"/>
</dbReference>
<reference evidence="3 4" key="1">
    <citation type="submission" date="2016-11" db="EMBL/GenBank/DDBJ databases">
        <authorList>
            <person name="Jaros S."/>
            <person name="Januszkiewicz K."/>
            <person name="Wedrychowicz H."/>
        </authorList>
    </citation>
    <scope>NUCLEOTIDE SEQUENCE [LARGE SCALE GENOMIC DNA]</scope>
    <source>
        <strain evidence="3 4">CGMCC 1.6102</strain>
    </source>
</reference>
<evidence type="ECO:0000313" key="3">
    <source>
        <dbReference type="EMBL" id="SHM36783.1"/>
    </source>
</evidence>
<comment type="similarity">
    <text evidence="1">Belongs to the short-chain dehydrogenases/reductases (SDR) family.</text>
</comment>
<dbReference type="GO" id="GO:0016491">
    <property type="term" value="F:oxidoreductase activity"/>
    <property type="evidence" value="ECO:0007669"/>
    <property type="project" value="UniProtKB-KW"/>
</dbReference>
<organism evidence="3 4">
    <name type="scientific">Cyclobacterium lianum</name>
    <dbReference type="NCBI Taxonomy" id="388280"/>
    <lineage>
        <taxon>Bacteria</taxon>
        <taxon>Pseudomonadati</taxon>
        <taxon>Bacteroidota</taxon>
        <taxon>Cytophagia</taxon>
        <taxon>Cytophagales</taxon>
        <taxon>Cyclobacteriaceae</taxon>
        <taxon>Cyclobacterium</taxon>
    </lineage>
</organism>
<dbReference type="CDD" id="cd05233">
    <property type="entry name" value="SDR_c"/>
    <property type="match status" value="1"/>
</dbReference>